<dbReference type="EMBL" id="BKAU01000001">
    <property type="protein sequence ID" value="GEP93966.1"/>
    <property type="molecule type" value="Genomic_DNA"/>
</dbReference>
<sequence length="636" mass="71292">MKIYLSLLLSITCFYANAQTKKQTVQSKIDKVTVFMQGAQVMRSATTSIPAGTTTLVFPQISPELEEKSIQVRGQGPFTILSVSRERNYLRGQAPIEEIEKLQQQQEALEEKVTHEKARQKVFAQEEAMLAKNQDLRGTTTGLKTQDLREALDFQRARLSEVLEQQISIEKNITQLNESISRLIAQQQALMAAKDTSTSDLLITVSSKENINGQLTLSYMVKNAGWYPSYDLRVESISQPMALAYKANVFQQCGEEWKNVKLSLSSGNPSESGLKPELQPWLMRAFYSRQEMMAARIQQGSVGKNEARGRIYDESGRPLPHVSITIPGRTIGTVTNEKGEFSLQLPPDATALKISYIGYMQREISLNGKYLEVYMQPDAKLMEEVVVVGYGAQEKKSLLTGAASGVMIRGVSSAPAPRTQKQSEIPLEVGTTFHSTSVHFDIATAYTVPSDGKPYTVNIREMEVPASYEYHAAPKLDLSAYLLAGITDWQQLNLLEGETSIYFEGTYLGKSLLNLQTASDTLFVSLGKDKGIVLNRKLQKAFSKSQYLGSNQVVTRHWEISVRNNKREPVRLLLEDQLPVSVQREIEISKMEHPGAKLDENTQKLTWDLSIAPKEEKKTQLQYTVKYPKDRVVNLD</sequence>
<dbReference type="RefSeq" id="WP_186830839.1">
    <property type="nucleotide sequence ID" value="NZ_BKAU01000001.1"/>
</dbReference>
<evidence type="ECO:0000259" key="3">
    <source>
        <dbReference type="Pfam" id="PF13600"/>
    </source>
</evidence>
<dbReference type="PANTHER" id="PTHR31005:SF8">
    <property type="entry name" value="DUF4139 DOMAIN-CONTAINING PROTEIN"/>
    <property type="match status" value="1"/>
</dbReference>
<dbReference type="InterPro" id="IPR008969">
    <property type="entry name" value="CarboxyPept-like_regulatory"/>
</dbReference>
<evidence type="ECO:0000313" key="4">
    <source>
        <dbReference type="EMBL" id="GEP93966.1"/>
    </source>
</evidence>
<dbReference type="Proteomes" id="UP000321436">
    <property type="component" value="Unassembled WGS sequence"/>
</dbReference>
<evidence type="ECO:0000313" key="5">
    <source>
        <dbReference type="Proteomes" id="UP000321436"/>
    </source>
</evidence>
<evidence type="ECO:0000256" key="1">
    <source>
        <dbReference type="SAM" id="SignalP"/>
    </source>
</evidence>
<dbReference type="InterPro" id="IPR011935">
    <property type="entry name" value="CHP02231"/>
</dbReference>
<keyword evidence="5" id="KW-1185">Reference proteome</keyword>
<keyword evidence="1" id="KW-0732">Signal</keyword>
<feature type="signal peptide" evidence="1">
    <location>
        <begin position="1"/>
        <end position="18"/>
    </location>
</feature>
<dbReference type="Gene3D" id="2.60.40.1120">
    <property type="entry name" value="Carboxypeptidase-like, regulatory domain"/>
    <property type="match status" value="1"/>
</dbReference>
<accession>A0A512RE30</accession>
<feature type="chain" id="PRO_5021747572" evidence="1">
    <location>
        <begin position="19"/>
        <end position="636"/>
    </location>
</feature>
<dbReference type="Pfam" id="PF13715">
    <property type="entry name" value="CarbopepD_reg_2"/>
    <property type="match status" value="1"/>
</dbReference>
<evidence type="ECO:0000259" key="2">
    <source>
        <dbReference type="Pfam" id="PF13598"/>
    </source>
</evidence>
<dbReference type="SUPFAM" id="SSF49464">
    <property type="entry name" value="Carboxypeptidase regulatory domain-like"/>
    <property type="match status" value="1"/>
</dbReference>
<organism evidence="4 5">
    <name type="scientific">Chitinophaga cymbidii</name>
    <dbReference type="NCBI Taxonomy" id="1096750"/>
    <lineage>
        <taxon>Bacteria</taxon>
        <taxon>Pseudomonadati</taxon>
        <taxon>Bacteroidota</taxon>
        <taxon>Chitinophagia</taxon>
        <taxon>Chitinophagales</taxon>
        <taxon>Chitinophagaceae</taxon>
        <taxon>Chitinophaga</taxon>
    </lineage>
</organism>
<dbReference type="InterPro" id="IPR025554">
    <property type="entry name" value="DUF4140"/>
</dbReference>
<name>A0A512RE30_9BACT</name>
<proteinExistence type="predicted"/>
<dbReference type="InterPro" id="IPR037291">
    <property type="entry name" value="DUF4139"/>
</dbReference>
<reference evidence="4 5" key="1">
    <citation type="submission" date="2019-07" db="EMBL/GenBank/DDBJ databases">
        <title>Whole genome shotgun sequence of Chitinophaga cymbidii NBRC 109752.</title>
        <authorList>
            <person name="Hosoyama A."/>
            <person name="Uohara A."/>
            <person name="Ohji S."/>
            <person name="Ichikawa N."/>
        </authorList>
    </citation>
    <scope>NUCLEOTIDE SEQUENCE [LARGE SCALE GENOMIC DNA]</scope>
    <source>
        <strain evidence="4 5">NBRC 109752</strain>
    </source>
</reference>
<protein>
    <submittedName>
        <fullName evidence="4">Membrane protein</fullName>
    </submittedName>
</protein>
<dbReference type="NCBIfam" id="TIGR02231">
    <property type="entry name" value="mucoidy inhibitor MuiA family protein"/>
    <property type="match status" value="2"/>
</dbReference>
<dbReference type="AlphaFoldDB" id="A0A512RE30"/>
<dbReference type="PANTHER" id="PTHR31005">
    <property type="entry name" value="DUF4139 DOMAIN-CONTAINING PROTEIN"/>
    <property type="match status" value="1"/>
</dbReference>
<feature type="domain" description="DUF4139" evidence="2">
    <location>
        <begin position="215"/>
        <end position="629"/>
    </location>
</feature>
<comment type="caution">
    <text evidence="4">The sequence shown here is derived from an EMBL/GenBank/DDBJ whole genome shotgun (WGS) entry which is preliminary data.</text>
</comment>
<gene>
    <name evidence="4" type="ORF">CCY01nite_02260</name>
</gene>
<dbReference type="Pfam" id="PF13598">
    <property type="entry name" value="DUF4139"/>
    <property type="match status" value="1"/>
</dbReference>
<feature type="domain" description="DUF4140" evidence="3">
    <location>
        <begin position="32"/>
        <end position="130"/>
    </location>
</feature>
<dbReference type="Pfam" id="PF13600">
    <property type="entry name" value="DUF4140"/>
    <property type="match status" value="1"/>
</dbReference>